<comment type="similarity">
    <text evidence="1">Belongs to the FAD-binding monooxygenase family.</text>
</comment>
<keyword evidence="4" id="KW-0560">Oxidoreductase</keyword>
<evidence type="ECO:0000256" key="3">
    <source>
        <dbReference type="ARBA" id="ARBA00022827"/>
    </source>
</evidence>
<dbReference type="SUPFAM" id="SSF51905">
    <property type="entry name" value="FAD/NAD(P)-binding domain"/>
    <property type="match status" value="1"/>
</dbReference>
<evidence type="ECO:0000313" key="6">
    <source>
        <dbReference type="EMBL" id="GAA5086832.1"/>
    </source>
</evidence>
<dbReference type="Pfam" id="PF13450">
    <property type="entry name" value="NAD_binding_8"/>
    <property type="match status" value="1"/>
</dbReference>
<dbReference type="InterPro" id="IPR020946">
    <property type="entry name" value="Flavin_mOase-like"/>
</dbReference>
<dbReference type="PANTHER" id="PTHR42877">
    <property type="entry name" value="L-ORNITHINE N(5)-MONOOXYGENASE-RELATED"/>
    <property type="match status" value="1"/>
</dbReference>
<dbReference type="Gene3D" id="3.50.50.60">
    <property type="entry name" value="FAD/NAD(P)-binding domain"/>
    <property type="match status" value="3"/>
</dbReference>
<name>A0ABP9LWE8_9MICO</name>
<keyword evidence="3" id="KW-0274">FAD</keyword>
<organism evidence="6 7">
    <name type="scientific">Microbacterium yannicii</name>
    <dbReference type="NCBI Taxonomy" id="671622"/>
    <lineage>
        <taxon>Bacteria</taxon>
        <taxon>Bacillati</taxon>
        <taxon>Actinomycetota</taxon>
        <taxon>Actinomycetes</taxon>
        <taxon>Micrococcales</taxon>
        <taxon>Microbacteriaceae</taxon>
        <taxon>Microbacterium</taxon>
    </lineage>
</organism>
<dbReference type="Proteomes" id="UP001501407">
    <property type="component" value="Unassembled WGS sequence"/>
</dbReference>
<dbReference type="InterPro" id="IPR036188">
    <property type="entry name" value="FAD/NAD-bd_sf"/>
</dbReference>
<evidence type="ECO:0000313" key="7">
    <source>
        <dbReference type="Proteomes" id="UP001501407"/>
    </source>
</evidence>
<evidence type="ECO:0000256" key="5">
    <source>
        <dbReference type="SAM" id="MobiDB-lite"/>
    </source>
</evidence>
<dbReference type="RefSeq" id="WP_194412575.1">
    <property type="nucleotide sequence ID" value="NZ_BAABKZ010000001.1"/>
</dbReference>
<evidence type="ECO:0000256" key="2">
    <source>
        <dbReference type="ARBA" id="ARBA00022630"/>
    </source>
</evidence>
<protein>
    <submittedName>
        <fullName evidence="6">NAD(P)/FAD-dependent oxidoreductase</fullName>
    </submittedName>
</protein>
<evidence type="ECO:0000256" key="1">
    <source>
        <dbReference type="ARBA" id="ARBA00010139"/>
    </source>
</evidence>
<keyword evidence="7" id="KW-1185">Reference proteome</keyword>
<keyword evidence="2" id="KW-0285">Flavoprotein</keyword>
<proteinExistence type="inferred from homology"/>
<dbReference type="InterPro" id="IPR051209">
    <property type="entry name" value="FAD-bind_Monooxygenase_sf"/>
</dbReference>
<dbReference type="Pfam" id="PF00743">
    <property type="entry name" value="FMO-like"/>
    <property type="match status" value="1"/>
</dbReference>
<dbReference type="PANTHER" id="PTHR42877:SF4">
    <property type="entry name" value="FAD_NAD(P)-BINDING DOMAIN-CONTAINING PROTEIN-RELATED"/>
    <property type="match status" value="1"/>
</dbReference>
<dbReference type="EMBL" id="BAABKZ010000001">
    <property type="protein sequence ID" value="GAA5086832.1"/>
    <property type="molecule type" value="Genomic_DNA"/>
</dbReference>
<dbReference type="PRINTS" id="PR00411">
    <property type="entry name" value="PNDRDTASEI"/>
</dbReference>
<sequence length="518" mass="54762">MTRVEVAIIGAGFAGIGMAMALRRAGREDFVVLERAASVGGTWRDNTYPGVACDVPSHLYGFAAYPNPSWSGTYAKGAEIHAYLQHVVDAEDLGDRLRLRTPMRWAQWDAEHEVWRIGIGASGASSWPAAPGADGRHTGSADGGSADGLPGEDVLLADVLVLACGRLTEPTIPRVAGLETFPGPMFHSARWDHSAELAGARVAVVGTGASAVQIVPELARTASHVTLFQRTPAWIVPRDGSEYSDADRAGFTADPASLEALRAELYAEGEARFASRAGDSDAAAEAEAVARAHLERQVRDPELRAALTPDYAFGCKRVLLSDDFYPAVASDAVSLVTTALSSVEGSTLVAADGSRHEADALVLATGFASTRQPYAELITGEAGTTLAQHWSGGMTAYASTVVAGFPGLFVLNGPNASLGHSSSVLMIEEQAGYVARVLDARGGRVLRVDPAAEQAYTDEIARAAASTRWMTGGCRNWYVDERSGRLTLLWPGTVDAFRARLARADGSEFLPEPAPLTR</sequence>
<feature type="region of interest" description="Disordered" evidence="5">
    <location>
        <begin position="126"/>
        <end position="146"/>
    </location>
</feature>
<gene>
    <name evidence="6" type="ORF">GCM10025760_07180</name>
</gene>
<accession>A0ABP9LWE8</accession>
<evidence type="ECO:0000256" key="4">
    <source>
        <dbReference type="ARBA" id="ARBA00023002"/>
    </source>
</evidence>
<comment type="caution">
    <text evidence="6">The sequence shown here is derived from an EMBL/GenBank/DDBJ whole genome shotgun (WGS) entry which is preliminary data.</text>
</comment>
<reference evidence="7" key="1">
    <citation type="journal article" date="2019" name="Int. J. Syst. Evol. Microbiol.">
        <title>The Global Catalogue of Microorganisms (GCM) 10K type strain sequencing project: providing services to taxonomists for standard genome sequencing and annotation.</title>
        <authorList>
            <consortium name="The Broad Institute Genomics Platform"/>
            <consortium name="The Broad Institute Genome Sequencing Center for Infectious Disease"/>
            <person name="Wu L."/>
            <person name="Ma J."/>
        </authorList>
    </citation>
    <scope>NUCLEOTIDE SEQUENCE [LARGE SCALE GENOMIC DNA]</scope>
    <source>
        <strain evidence="7">JCM 18959</strain>
    </source>
</reference>